<comment type="caution">
    <text evidence="1">The sequence shown here is derived from an EMBL/GenBank/DDBJ whole genome shotgun (WGS) entry which is preliminary data.</text>
</comment>
<accession>A0ABW7XCD5</accession>
<dbReference type="GO" id="GO:0016874">
    <property type="term" value="F:ligase activity"/>
    <property type="evidence" value="ECO:0007669"/>
    <property type="project" value="UniProtKB-KW"/>
</dbReference>
<gene>
    <name evidence="1" type="ORF">ACH49W_36120</name>
</gene>
<reference evidence="1 2" key="1">
    <citation type="submission" date="2024-10" db="EMBL/GenBank/DDBJ databases">
        <title>The Natural Products Discovery Center: Release of the First 8490 Sequenced Strains for Exploring Actinobacteria Biosynthetic Diversity.</title>
        <authorList>
            <person name="Kalkreuter E."/>
            <person name="Kautsar S.A."/>
            <person name="Yang D."/>
            <person name="Bader C.D."/>
            <person name="Teijaro C.N."/>
            <person name="Fluegel L."/>
            <person name="Davis C.M."/>
            <person name="Simpson J.R."/>
            <person name="Lauterbach L."/>
            <person name="Steele A.D."/>
            <person name="Gui C."/>
            <person name="Meng S."/>
            <person name="Li G."/>
            <person name="Viehrig K."/>
            <person name="Ye F."/>
            <person name="Su P."/>
            <person name="Kiefer A.F."/>
            <person name="Nichols A."/>
            <person name="Cepeda A.J."/>
            <person name="Yan W."/>
            <person name="Fan B."/>
            <person name="Jiang Y."/>
            <person name="Adhikari A."/>
            <person name="Zheng C.-J."/>
            <person name="Schuster L."/>
            <person name="Cowan T.M."/>
            <person name="Smanski M.J."/>
            <person name="Chevrette M.G."/>
            <person name="De Carvalho L.P.S."/>
            <person name="Shen B."/>
        </authorList>
    </citation>
    <scope>NUCLEOTIDE SEQUENCE [LARGE SCALE GENOMIC DNA]</scope>
    <source>
        <strain evidence="1 2">NPDC019275</strain>
    </source>
</reference>
<protein>
    <submittedName>
        <fullName evidence="1">Fatty acid--CoA ligase</fullName>
    </submittedName>
</protein>
<sequence length="59" mass="6418">MLSTMQDEPLSLATLLKYASTFQGESRVSTWTGSGVRTMTYREMGAEAARLANALRGFG</sequence>
<evidence type="ECO:0000313" key="2">
    <source>
        <dbReference type="Proteomes" id="UP001611415"/>
    </source>
</evidence>
<feature type="non-terminal residue" evidence="1">
    <location>
        <position position="59"/>
    </location>
</feature>
<evidence type="ECO:0000313" key="1">
    <source>
        <dbReference type="EMBL" id="MFI2478789.1"/>
    </source>
</evidence>
<name>A0ABW7XCD5_9NOCA</name>
<dbReference type="EMBL" id="JBIRYO010000060">
    <property type="protein sequence ID" value="MFI2478789.1"/>
    <property type="molecule type" value="Genomic_DNA"/>
</dbReference>
<proteinExistence type="predicted"/>
<keyword evidence="1" id="KW-0436">Ligase</keyword>
<dbReference type="Proteomes" id="UP001611415">
    <property type="component" value="Unassembled WGS sequence"/>
</dbReference>
<keyword evidence="2" id="KW-1185">Reference proteome</keyword>
<organism evidence="1 2">
    <name type="scientific">Nocardia xishanensis</name>
    <dbReference type="NCBI Taxonomy" id="238964"/>
    <lineage>
        <taxon>Bacteria</taxon>
        <taxon>Bacillati</taxon>
        <taxon>Actinomycetota</taxon>
        <taxon>Actinomycetes</taxon>
        <taxon>Mycobacteriales</taxon>
        <taxon>Nocardiaceae</taxon>
        <taxon>Nocardia</taxon>
    </lineage>
</organism>